<evidence type="ECO:0000256" key="18">
    <source>
        <dbReference type="ARBA" id="ARBA00034104"/>
    </source>
</evidence>
<dbReference type="GO" id="GO:0004890">
    <property type="term" value="F:GABA-A receptor activity"/>
    <property type="evidence" value="ECO:0007669"/>
    <property type="project" value="InterPro"/>
</dbReference>
<dbReference type="FunFam" id="2.70.170.10:FF:000003">
    <property type="entry name" value="Putative gamma-aminobutyric acid receptor subunit gamma-2"/>
    <property type="match status" value="1"/>
</dbReference>
<evidence type="ECO:0000313" key="27">
    <source>
        <dbReference type="Proteomes" id="UP001652624"/>
    </source>
</evidence>
<feature type="transmembrane region" description="Helical" evidence="23">
    <location>
        <begin position="389"/>
        <end position="408"/>
    </location>
</feature>
<keyword evidence="13" id="KW-0868">Chloride</keyword>
<dbReference type="InterPro" id="IPR006202">
    <property type="entry name" value="Neur_chan_lig-bd"/>
</dbReference>
<feature type="chain" id="PRO_5022266965" description="Gamma-aminobutyric acid receptor subunit epsilon" evidence="23">
    <location>
        <begin position="23"/>
        <end position="579"/>
    </location>
</feature>
<dbReference type="eggNOG" id="KOG3642">
    <property type="taxonomic scope" value="Eukaryota"/>
</dbReference>
<dbReference type="PRINTS" id="PR01079">
    <property type="entry name" value="GABAARALPHA"/>
</dbReference>
<dbReference type="GO" id="GO:0045211">
    <property type="term" value="C:postsynaptic membrane"/>
    <property type="evidence" value="ECO:0007669"/>
    <property type="project" value="UniProtKB-SubCell"/>
</dbReference>
<dbReference type="InterPro" id="IPR006201">
    <property type="entry name" value="Neur_channel"/>
</dbReference>
<dbReference type="InterPro" id="IPR006028">
    <property type="entry name" value="GABAA/Glycine_rcpt"/>
</dbReference>
<evidence type="ECO:0000256" key="21">
    <source>
        <dbReference type="ARBA" id="ARBA00071532"/>
    </source>
</evidence>
<dbReference type="SUPFAM" id="SSF90112">
    <property type="entry name" value="Neurotransmitter-gated ion-channel transmembrane pore"/>
    <property type="match status" value="1"/>
</dbReference>
<dbReference type="InterPro" id="IPR036719">
    <property type="entry name" value="Neuro-gated_channel_TM_sf"/>
</dbReference>
<evidence type="ECO:0000256" key="13">
    <source>
        <dbReference type="ARBA" id="ARBA00023214"/>
    </source>
</evidence>
<evidence type="ECO:0000256" key="15">
    <source>
        <dbReference type="ARBA" id="ARBA00023286"/>
    </source>
</evidence>
<dbReference type="PRINTS" id="PR00252">
    <property type="entry name" value="NRIONCHANNEL"/>
</dbReference>
<keyword evidence="4 23" id="KW-0732">Signal</keyword>
<evidence type="ECO:0000256" key="14">
    <source>
        <dbReference type="ARBA" id="ARBA00023257"/>
    </source>
</evidence>
<dbReference type="InterPro" id="IPR036734">
    <property type="entry name" value="Neur_chan_lig-bd_sf"/>
</dbReference>
<dbReference type="Pfam" id="PF02932">
    <property type="entry name" value="Neur_chan_memb"/>
    <property type="match status" value="1"/>
</dbReference>
<dbReference type="GO" id="GO:0005254">
    <property type="term" value="F:chloride channel activity"/>
    <property type="evidence" value="ECO:0007669"/>
    <property type="project" value="UniProtKB-KW"/>
</dbReference>
<feature type="domain" description="Neurotransmitter-gated ion-channel transmembrane" evidence="26">
    <location>
        <begin position="366"/>
        <end position="458"/>
    </location>
</feature>
<evidence type="ECO:0000256" key="20">
    <source>
        <dbReference type="ARBA" id="ARBA00064898"/>
    </source>
</evidence>
<organism evidence="27 28">
    <name type="scientific">Erinaceus europaeus</name>
    <name type="common">Western European hedgehog</name>
    <dbReference type="NCBI Taxonomy" id="9365"/>
    <lineage>
        <taxon>Eukaryota</taxon>
        <taxon>Metazoa</taxon>
        <taxon>Chordata</taxon>
        <taxon>Craniata</taxon>
        <taxon>Vertebrata</taxon>
        <taxon>Euteleostomi</taxon>
        <taxon>Mammalia</taxon>
        <taxon>Eutheria</taxon>
        <taxon>Laurasiatheria</taxon>
        <taxon>Eulipotyphla</taxon>
        <taxon>Erinaceidae</taxon>
        <taxon>Erinaceinae</taxon>
        <taxon>Erinaceus</taxon>
    </lineage>
</organism>
<evidence type="ECO:0000256" key="24">
    <source>
        <dbReference type="SAM" id="MobiDB-lite"/>
    </source>
</evidence>
<dbReference type="AlphaFoldDB" id="A0A1S3A7B0"/>
<gene>
    <name evidence="28" type="primary">GABRE</name>
</gene>
<evidence type="ECO:0000256" key="12">
    <source>
        <dbReference type="ARBA" id="ARBA00023180"/>
    </source>
</evidence>
<evidence type="ECO:0000256" key="5">
    <source>
        <dbReference type="ARBA" id="ARBA00022989"/>
    </source>
</evidence>
<evidence type="ECO:0000256" key="1">
    <source>
        <dbReference type="ARBA" id="ARBA00022448"/>
    </source>
</evidence>
<dbReference type="GeneID" id="103120095"/>
<dbReference type="Gene3D" id="2.70.170.10">
    <property type="entry name" value="Neurotransmitter-gated ion-channel ligand-binding domain"/>
    <property type="match status" value="1"/>
</dbReference>
<feature type="transmembrane region" description="Helical" evidence="23">
    <location>
        <begin position="555"/>
        <end position="575"/>
    </location>
</feature>
<evidence type="ECO:0000259" key="26">
    <source>
        <dbReference type="Pfam" id="PF02932"/>
    </source>
</evidence>
<evidence type="ECO:0000256" key="2">
    <source>
        <dbReference type="ARBA" id="ARBA00022475"/>
    </source>
</evidence>
<keyword evidence="10 28" id="KW-0675">Receptor</keyword>
<evidence type="ECO:0000256" key="23">
    <source>
        <dbReference type="RuleBase" id="RU000687"/>
    </source>
</evidence>
<dbReference type="InterPro" id="IPR018000">
    <property type="entry name" value="Neurotransmitter_ion_chnl_CS"/>
</dbReference>
<keyword evidence="11" id="KW-0869">Chloride channel</keyword>
<dbReference type="OrthoDB" id="203862at2759"/>
<feature type="domain" description="Neurotransmitter-gated ion-channel ligand-binding" evidence="25">
    <location>
        <begin position="153"/>
        <end position="343"/>
    </location>
</feature>
<dbReference type="NCBIfam" id="TIGR00860">
    <property type="entry name" value="LIC"/>
    <property type="match status" value="1"/>
</dbReference>
<comment type="similarity">
    <text evidence="19">Belongs to the ligand-gated ion channel (TC 1.A.9) family. Gamma-aminobutyric acid receptor (TC 1.A.9.5) subfamily. GABRE sub-subfamily.</text>
</comment>
<feature type="region of interest" description="Disordered" evidence="24">
    <location>
        <begin position="125"/>
        <end position="144"/>
    </location>
</feature>
<comment type="subunit">
    <text evidence="20">Heteropentamer, formed by a combination of alpha (GABRA1-6), beta (GABRB1-3), gamma (GABRG1-3), delta (GABRD), epsilon (GABRE), rho (GABRR1-3), pi (GABRP) and theta (GABRQ) chains, each subunit exhibiting distinct physiological and pharmacological properties.</text>
</comment>
<evidence type="ECO:0000256" key="7">
    <source>
        <dbReference type="ARBA" id="ARBA00023065"/>
    </source>
</evidence>
<dbReference type="PANTHER" id="PTHR18945">
    <property type="entry name" value="NEUROTRANSMITTER GATED ION CHANNEL"/>
    <property type="match status" value="1"/>
</dbReference>
<dbReference type="PRINTS" id="PR00253">
    <property type="entry name" value="GABAARECEPTR"/>
</dbReference>
<evidence type="ECO:0000256" key="16">
    <source>
        <dbReference type="ARBA" id="ARBA00023303"/>
    </source>
</evidence>
<keyword evidence="12" id="KW-0325">Glycoprotein</keyword>
<accession>A0A1S3A7B0</accession>
<protein>
    <recommendedName>
        <fullName evidence="21">Gamma-aminobutyric acid receptor subunit epsilon</fullName>
    </recommendedName>
    <alternativeName>
        <fullName evidence="22">GABA(A) receptor subunit epsilon</fullName>
    </alternativeName>
</protein>
<dbReference type="Proteomes" id="UP001652624">
    <property type="component" value="Chromosome X"/>
</dbReference>
<keyword evidence="15" id="KW-1071">Ligand-gated ion channel</keyword>
<feature type="signal peptide" evidence="23">
    <location>
        <begin position="1"/>
        <end position="22"/>
    </location>
</feature>
<evidence type="ECO:0000256" key="19">
    <source>
        <dbReference type="ARBA" id="ARBA00060975"/>
    </source>
</evidence>
<evidence type="ECO:0000256" key="22">
    <source>
        <dbReference type="ARBA" id="ARBA00082550"/>
    </source>
</evidence>
<evidence type="ECO:0000256" key="4">
    <source>
        <dbReference type="ARBA" id="ARBA00022729"/>
    </source>
</evidence>
<keyword evidence="9" id="KW-1015">Disulfide bond</keyword>
<reference evidence="28" key="1">
    <citation type="submission" date="2025-08" db="UniProtKB">
        <authorList>
            <consortium name="RefSeq"/>
        </authorList>
    </citation>
    <scope>IDENTIFICATION</scope>
</reference>
<dbReference type="InterPro" id="IPR001390">
    <property type="entry name" value="GABAAa_rcpt"/>
</dbReference>
<dbReference type="PROSITE" id="PS00236">
    <property type="entry name" value="NEUROTR_ION_CHANNEL"/>
    <property type="match status" value="1"/>
</dbReference>
<keyword evidence="14" id="KW-0628">Postsynaptic cell membrane</keyword>
<keyword evidence="5 23" id="KW-1133">Transmembrane helix</keyword>
<comment type="subcellular location">
    <subcellularLocation>
        <location evidence="18">Postsynaptic cell membrane</location>
        <topology evidence="18">Multi-pass membrane protein</topology>
    </subcellularLocation>
</comment>
<feature type="transmembrane region" description="Helical" evidence="23">
    <location>
        <begin position="423"/>
        <end position="447"/>
    </location>
</feature>
<keyword evidence="16 23" id="KW-0407">Ion channel</keyword>
<dbReference type="InParanoid" id="A0A1S3A7B0"/>
<sequence length="579" mass="66429">MLAKVLLVLLGTVLFLPSRVKAPHFELEKTTSDPDYDVYGPKLPTNEELLLSDEDIEDYLAGEQSNEDLLFADDSEEDVFDDGDGPVDTVLPDETSDEKLFSDEVAESGDLMMGRASRNDLMFAEESPEPEEVKPTVAEEGNPRGSKYMAKASEILDSLLANYDHNLRPGIGVKPTKVSVMLTVHTLGPISAMDMEYSVDVTFYQSWYDERLRHNGSFETFVLTGNMVSQLWIPDTYFASSKRIFEQVFTVPTQMVRIFQDGRVLYTIRLAIDAGCTLHMVKYPLDSHSCPLSFSSFSYTENEMIYDWKNLTVEVNKDSAWKLFQFEFQGVTNKSEIVSSMSGDQFVMTLIFNMTRKFGFVSIQNYVPCSMTTMLSWVSFWIRRDAAPARASLGITTVLTMTTLGTFSRKNLPRASYLTSLDFYIAVCFFFCFCALLEFAILNFLTYSRPDATPRLRHPPRRSRRGRRPSPVYDLGFQGQGVFVCELEGSDSDDEEDFVPDLPSCPTQQEENRARGLRSRRCNKWYQRFLCANPDCQGRNWQRGRLYFHVYRMDNYSRVIFPVSFFFFNVIYWLLCLNL</sequence>
<name>A0A1S3A7B0_ERIEU</name>
<proteinExistence type="inferred from homology"/>
<keyword evidence="6" id="KW-0770">Synapse</keyword>
<evidence type="ECO:0000256" key="3">
    <source>
        <dbReference type="ARBA" id="ARBA00022692"/>
    </source>
</evidence>
<evidence type="ECO:0000256" key="6">
    <source>
        <dbReference type="ARBA" id="ARBA00023018"/>
    </source>
</evidence>
<dbReference type="GO" id="GO:0034707">
    <property type="term" value="C:chloride channel complex"/>
    <property type="evidence" value="ECO:0007669"/>
    <property type="project" value="UniProtKB-KW"/>
</dbReference>
<keyword evidence="1 23" id="KW-0813">Transport</keyword>
<dbReference type="SUPFAM" id="SSF63712">
    <property type="entry name" value="Nicotinic receptor ligand binding domain-like"/>
    <property type="match status" value="1"/>
</dbReference>
<dbReference type="FunCoup" id="A0A1S3A7B0">
    <property type="interactions" value="2"/>
</dbReference>
<evidence type="ECO:0000256" key="9">
    <source>
        <dbReference type="ARBA" id="ARBA00023157"/>
    </source>
</evidence>
<evidence type="ECO:0000256" key="17">
    <source>
        <dbReference type="ARBA" id="ARBA00024167"/>
    </source>
</evidence>
<dbReference type="InterPro" id="IPR038050">
    <property type="entry name" value="Neuro_actylchol_rec"/>
</dbReference>
<dbReference type="Pfam" id="PF02931">
    <property type="entry name" value="Neur_chan_LBD"/>
    <property type="match status" value="1"/>
</dbReference>
<evidence type="ECO:0000256" key="8">
    <source>
        <dbReference type="ARBA" id="ARBA00023136"/>
    </source>
</evidence>
<keyword evidence="3 23" id="KW-0812">Transmembrane</keyword>
<evidence type="ECO:0000256" key="10">
    <source>
        <dbReference type="ARBA" id="ARBA00023170"/>
    </source>
</evidence>
<evidence type="ECO:0000259" key="25">
    <source>
        <dbReference type="Pfam" id="PF02931"/>
    </source>
</evidence>
<feature type="transmembrane region" description="Helical" evidence="23">
    <location>
        <begin position="363"/>
        <end position="382"/>
    </location>
</feature>
<dbReference type="InterPro" id="IPR006029">
    <property type="entry name" value="Neurotrans-gated_channel_TM"/>
</dbReference>
<dbReference type="CTD" id="2564"/>
<keyword evidence="27" id="KW-1185">Reference proteome</keyword>
<evidence type="ECO:0000313" key="28">
    <source>
        <dbReference type="RefSeq" id="XP_007530525.1"/>
    </source>
</evidence>
<keyword evidence="8 23" id="KW-0472">Membrane</keyword>
<dbReference type="RefSeq" id="XP_007530525.1">
    <property type="nucleotide sequence ID" value="XM_007530463.3"/>
</dbReference>
<comment type="catalytic activity">
    <reaction evidence="17">
        <text>chloride(in) = chloride(out)</text>
        <dbReference type="Rhea" id="RHEA:29823"/>
        <dbReference type="ChEBI" id="CHEBI:17996"/>
    </reaction>
</comment>
<feature type="region of interest" description="Disordered" evidence="24">
    <location>
        <begin position="76"/>
        <end position="96"/>
    </location>
</feature>
<keyword evidence="2" id="KW-1003">Cell membrane</keyword>
<dbReference type="Gene3D" id="1.20.58.390">
    <property type="entry name" value="Neurotransmitter-gated ion-channel transmembrane domain"/>
    <property type="match status" value="1"/>
</dbReference>
<dbReference type="GO" id="GO:0022824">
    <property type="term" value="F:transmitter-gated monoatomic ion channel activity"/>
    <property type="evidence" value="ECO:0007669"/>
    <property type="project" value="UniProtKB-ARBA"/>
</dbReference>
<dbReference type="FunFam" id="1.20.58.390:FF:000032">
    <property type="entry name" value="gamma-aminobutyric acid receptor subunit epsilon"/>
    <property type="match status" value="1"/>
</dbReference>
<evidence type="ECO:0000256" key="11">
    <source>
        <dbReference type="ARBA" id="ARBA00023173"/>
    </source>
</evidence>
<dbReference type="STRING" id="9365.ENSEEUP00000003985"/>
<feature type="compositionally biased region" description="Acidic residues" evidence="24">
    <location>
        <begin position="76"/>
        <end position="85"/>
    </location>
</feature>
<keyword evidence="7 23" id="KW-0406">Ion transport</keyword>